<reference evidence="2" key="1">
    <citation type="journal article" date="2022" name="Mol. Ecol. Resour.">
        <title>The genomes of chicory, endive, great burdock and yacon provide insights into Asteraceae palaeo-polyploidization history and plant inulin production.</title>
        <authorList>
            <person name="Fan W."/>
            <person name="Wang S."/>
            <person name="Wang H."/>
            <person name="Wang A."/>
            <person name="Jiang F."/>
            <person name="Liu H."/>
            <person name="Zhao H."/>
            <person name="Xu D."/>
            <person name="Zhang Y."/>
        </authorList>
    </citation>
    <scope>NUCLEOTIDE SEQUENCE [LARGE SCALE GENOMIC DNA]</scope>
    <source>
        <strain evidence="2">cv. Yunnan</strain>
    </source>
</reference>
<keyword evidence="2" id="KW-1185">Reference proteome</keyword>
<evidence type="ECO:0000313" key="1">
    <source>
        <dbReference type="EMBL" id="KAI3808440.1"/>
    </source>
</evidence>
<dbReference type="Proteomes" id="UP001056120">
    <property type="component" value="Linkage Group LG08"/>
</dbReference>
<sequence>MVRPSKKIGGGGRTLVKRRRGAKTIATGATNVASQIEERSVMIGRSKKCVQVQFHSVSDGRQHLVAANAVAVCGFKCFEPERTCEKL</sequence>
<comment type="caution">
    <text evidence="1">The sequence shown here is derived from an EMBL/GenBank/DDBJ whole genome shotgun (WGS) entry which is preliminary data.</text>
</comment>
<dbReference type="EMBL" id="CM042025">
    <property type="protein sequence ID" value="KAI3808440.1"/>
    <property type="molecule type" value="Genomic_DNA"/>
</dbReference>
<gene>
    <name evidence="1" type="ORF">L1987_24391</name>
</gene>
<organism evidence="1 2">
    <name type="scientific">Smallanthus sonchifolius</name>
    <dbReference type="NCBI Taxonomy" id="185202"/>
    <lineage>
        <taxon>Eukaryota</taxon>
        <taxon>Viridiplantae</taxon>
        <taxon>Streptophyta</taxon>
        <taxon>Embryophyta</taxon>
        <taxon>Tracheophyta</taxon>
        <taxon>Spermatophyta</taxon>
        <taxon>Magnoliopsida</taxon>
        <taxon>eudicotyledons</taxon>
        <taxon>Gunneridae</taxon>
        <taxon>Pentapetalae</taxon>
        <taxon>asterids</taxon>
        <taxon>campanulids</taxon>
        <taxon>Asterales</taxon>
        <taxon>Asteraceae</taxon>
        <taxon>Asteroideae</taxon>
        <taxon>Heliantheae alliance</taxon>
        <taxon>Millerieae</taxon>
        <taxon>Smallanthus</taxon>
    </lineage>
</organism>
<accession>A0ACB9IKC3</accession>
<proteinExistence type="predicted"/>
<reference evidence="1 2" key="2">
    <citation type="journal article" date="2022" name="Mol. Ecol. Resour.">
        <title>The genomes of chicory, endive, great burdock and yacon provide insights into Asteraceae paleo-polyploidization history and plant inulin production.</title>
        <authorList>
            <person name="Fan W."/>
            <person name="Wang S."/>
            <person name="Wang H."/>
            <person name="Wang A."/>
            <person name="Jiang F."/>
            <person name="Liu H."/>
            <person name="Zhao H."/>
            <person name="Xu D."/>
            <person name="Zhang Y."/>
        </authorList>
    </citation>
    <scope>NUCLEOTIDE SEQUENCE [LARGE SCALE GENOMIC DNA]</scope>
    <source>
        <strain evidence="2">cv. Yunnan</strain>
        <tissue evidence="1">Leaves</tissue>
    </source>
</reference>
<evidence type="ECO:0000313" key="2">
    <source>
        <dbReference type="Proteomes" id="UP001056120"/>
    </source>
</evidence>
<name>A0ACB9IKC3_9ASTR</name>
<protein>
    <submittedName>
        <fullName evidence="1">Uncharacterized protein</fullName>
    </submittedName>
</protein>